<dbReference type="Pfam" id="PF13727">
    <property type="entry name" value="CoA_binding_3"/>
    <property type="match status" value="1"/>
</dbReference>
<evidence type="ECO:0000259" key="8">
    <source>
        <dbReference type="Pfam" id="PF02397"/>
    </source>
</evidence>
<feature type="transmembrane region" description="Helical" evidence="7">
    <location>
        <begin position="295"/>
        <end position="315"/>
    </location>
</feature>
<dbReference type="GO" id="GO:0009242">
    <property type="term" value="P:colanic acid biosynthetic process"/>
    <property type="evidence" value="ECO:0007669"/>
    <property type="project" value="TreeGrafter"/>
</dbReference>
<evidence type="ECO:0000256" key="7">
    <source>
        <dbReference type="SAM" id="Phobius"/>
    </source>
</evidence>
<dbReference type="EMBL" id="JAGQFT020000011">
    <property type="protein sequence ID" value="MBS7458541.1"/>
    <property type="molecule type" value="Genomic_DNA"/>
</dbReference>
<sequence length="475" mass="52996">MLVTDMSVLGGETQAPRYLSKYSAVVDLMLRVGDPMAVAATGLLAYWIRFADWPPTAPYQTALAALLLYAMLASWMSPLYRSWRGRPVWKELGVLAAVWTSAFALFSVQLLVLQQGNELSRLWLGQWYVGGYAVLALYRLCLRGGLGALHARGVDVQRTVVVGMTGAVQQIHGYLQANRWIGVQIAGYFHTRHDRIIGEVVPKCLGDMDDFATYLHQQQPEHVWIALPLSERAELKALLALLDHHPVRVRLVPDLSELGLLNQAVDQIGQVPVIDLRDDSLGGYRRIIKAAEDRLLAALALLALAPVMAAVAIGVKLSSRGPVFYRQVRVGLDGKQFGMLKFRSMPVDTEAAGVRWGNSASKAVTPFGRFIRKTSLDELPQFINVLRGEMSIVGPRPERPMFVDQFKGQIHWYMQKHLVKAGITGLAQVNGWRGDTDLDKRIECDLHYIRNWSLWLDLRIIAATAFKVLHDRSAS</sequence>
<evidence type="ECO:0000256" key="1">
    <source>
        <dbReference type="ARBA" id="ARBA00004141"/>
    </source>
</evidence>
<evidence type="ECO:0000256" key="5">
    <source>
        <dbReference type="ARBA" id="ARBA00022989"/>
    </source>
</evidence>
<organism evidence="9">
    <name type="scientific">Coralloluteibacterium stylophorae</name>
    <dbReference type="NCBI Taxonomy" id="1776034"/>
    <lineage>
        <taxon>Bacteria</taxon>
        <taxon>Pseudomonadati</taxon>
        <taxon>Pseudomonadota</taxon>
        <taxon>Gammaproteobacteria</taxon>
        <taxon>Lysobacterales</taxon>
        <taxon>Lysobacteraceae</taxon>
        <taxon>Coralloluteibacterium</taxon>
    </lineage>
</organism>
<dbReference type="PANTHER" id="PTHR30576:SF21">
    <property type="entry name" value="UDP-GLUCOSE:UNDECAPRENYL-PHOSPHATE GLUCOSE-1-PHOSPHATE TRANSFERASE"/>
    <property type="match status" value="1"/>
</dbReference>
<dbReference type="InterPro" id="IPR017473">
    <property type="entry name" value="Undecaprenyl-P_gluc_Ptfrase"/>
</dbReference>
<comment type="caution">
    <text evidence="9">The sequence shown here is derived from an EMBL/GenBank/DDBJ whole genome shotgun (WGS) entry which is preliminary data.</text>
</comment>
<keyword evidence="5 7" id="KW-1133">Transmembrane helix</keyword>
<protein>
    <submittedName>
        <fullName evidence="9">Undecaprenyl-phosphate glucose phosphotransferase</fullName>
        <ecNumber evidence="9">2.7.8.31</ecNumber>
    </submittedName>
</protein>
<keyword evidence="4 7" id="KW-0812">Transmembrane</keyword>
<evidence type="ECO:0000313" key="11">
    <source>
        <dbReference type="Proteomes" id="UP000675747"/>
    </source>
</evidence>
<evidence type="ECO:0000256" key="4">
    <source>
        <dbReference type="ARBA" id="ARBA00022692"/>
    </source>
</evidence>
<dbReference type="NCBIfam" id="TIGR03025">
    <property type="entry name" value="EPS_sugtrans"/>
    <property type="match status" value="1"/>
</dbReference>
<evidence type="ECO:0000313" key="10">
    <source>
        <dbReference type="EMBL" id="MBS7458541.1"/>
    </source>
</evidence>
<dbReference type="Pfam" id="PF02397">
    <property type="entry name" value="Bac_transf"/>
    <property type="match status" value="1"/>
</dbReference>
<name>A0A8J7VWN4_9GAMM</name>
<comment type="subcellular location">
    <subcellularLocation>
        <location evidence="1">Membrane</location>
        <topology evidence="1">Multi-pass membrane protein</topology>
    </subcellularLocation>
</comment>
<evidence type="ECO:0000256" key="3">
    <source>
        <dbReference type="ARBA" id="ARBA00022679"/>
    </source>
</evidence>
<dbReference type="GO" id="GO:0016020">
    <property type="term" value="C:membrane"/>
    <property type="evidence" value="ECO:0007669"/>
    <property type="project" value="UniProtKB-SubCell"/>
</dbReference>
<keyword evidence="11" id="KW-1185">Reference proteome</keyword>
<dbReference type="Gene3D" id="3.40.50.720">
    <property type="entry name" value="NAD(P)-binding Rossmann-like Domain"/>
    <property type="match status" value="1"/>
</dbReference>
<dbReference type="InterPro" id="IPR003362">
    <property type="entry name" value="Bact_transf"/>
</dbReference>
<evidence type="ECO:0000256" key="6">
    <source>
        <dbReference type="ARBA" id="ARBA00023136"/>
    </source>
</evidence>
<dbReference type="GO" id="GO:0089702">
    <property type="term" value="F:undecaprenyl-phosphate glucose phosphotransferase activity"/>
    <property type="evidence" value="ECO:0007669"/>
    <property type="project" value="UniProtKB-EC"/>
</dbReference>
<comment type="similarity">
    <text evidence="2">Belongs to the bacterial sugar transferase family.</text>
</comment>
<proteinExistence type="inferred from homology"/>
<gene>
    <name evidence="10" type="ORF">KB893_015485</name>
    <name evidence="9" type="ORF">KB893_12335</name>
</gene>
<accession>A0A8J7VWN4</accession>
<feature type="transmembrane region" description="Helical" evidence="7">
    <location>
        <begin position="124"/>
        <end position="142"/>
    </location>
</feature>
<evidence type="ECO:0000256" key="2">
    <source>
        <dbReference type="ARBA" id="ARBA00006464"/>
    </source>
</evidence>
<feature type="transmembrane region" description="Helical" evidence="7">
    <location>
        <begin position="60"/>
        <end position="80"/>
    </location>
</feature>
<dbReference type="Proteomes" id="UP000675747">
    <property type="component" value="Unassembled WGS sequence"/>
</dbReference>
<dbReference type="NCBIfam" id="TIGR03023">
    <property type="entry name" value="WcaJ_sugtrans"/>
    <property type="match status" value="1"/>
</dbReference>
<feature type="domain" description="Bacterial sugar transferase" evidence="8">
    <location>
        <begin position="289"/>
        <end position="469"/>
    </location>
</feature>
<dbReference type="EC" id="2.7.8.31" evidence="9"/>
<dbReference type="PANTHER" id="PTHR30576">
    <property type="entry name" value="COLANIC BIOSYNTHESIS UDP-GLUCOSE LIPID CARRIER TRANSFERASE"/>
    <property type="match status" value="1"/>
</dbReference>
<feature type="transmembrane region" description="Helical" evidence="7">
    <location>
        <begin position="92"/>
        <end position="112"/>
    </location>
</feature>
<reference evidence="10 11" key="1">
    <citation type="journal article" date="2021" name="Microbiol. Resour. Announc.">
        <title>Draft Genome Sequence of Coralloluteibacterium stylophorae LMG 29479T.</title>
        <authorList>
            <person name="Karlyshev A.V."/>
            <person name="Kudryashova E.B."/>
            <person name="Ariskina E.V."/>
            <person name="Conroy A.P."/>
            <person name="Abidueva E.Y."/>
        </authorList>
    </citation>
    <scope>NUCLEOTIDE SEQUENCE [LARGE SCALE GENOMIC DNA]</scope>
    <source>
        <strain evidence="10 11">LMG 29479</strain>
    </source>
</reference>
<dbReference type="AlphaFoldDB" id="A0A8J7VWN4"/>
<evidence type="ECO:0000313" key="9">
    <source>
        <dbReference type="EMBL" id="MBR0563293.1"/>
    </source>
</evidence>
<dbReference type="RefSeq" id="WP_211927211.1">
    <property type="nucleotide sequence ID" value="NZ_JAGQFT020000011.1"/>
</dbReference>
<reference evidence="9" key="2">
    <citation type="submission" date="2021-04" db="EMBL/GenBank/DDBJ databases">
        <authorList>
            <person name="Karlyshev A.V."/>
        </authorList>
    </citation>
    <scope>NUCLEOTIDE SEQUENCE</scope>
    <source>
        <strain evidence="9">LMG 29479</strain>
    </source>
</reference>
<dbReference type="EMBL" id="JAGQFT010000117">
    <property type="protein sequence ID" value="MBR0563293.1"/>
    <property type="molecule type" value="Genomic_DNA"/>
</dbReference>
<dbReference type="InterPro" id="IPR017475">
    <property type="entry name" value="EPS_sugar_tfrase"/>
</dbReference>
<keyword evidence="6 7" id="KW-0472">Membrane</keyword>
<keyword evidence="3 9" id="KW-0808">Transferase</keyword>